<evidence type="ECO:0000256" key="1">
    <source>
        <dbReference type="ARBA" id="ARBA00007227"/>
    </source>
</evidence>
<proteinExistence type="inferred from homology"/>
<protein>
    <submittedName>
        <fullName evidence="3">Zn-dependent peptidase ImmA (M78 family)/transcriptional regulator with XRE-family HTH domain</fullName>
    </submittedName>
</protein>
<reference evidence="3 4" key="1">
    <citation type="submission" date="2020-07" db="EMBL/GenBank/DDBJ databases">
        <title>Genomic Encyclopedia of Type Strains, Phase IV (KMG-IV): sequencing the most valuable type-strain genomes for metagenomic binning, comparative biology and taxonomic classification.</title>
        <authorList>
            <person name="Goeker M."/>
        </authorList>
    </citation>
    <scope>NUCLEOTIDE SEQUENCE [LARGE SCALE GENOMIC DNA]</scope>
    <source>
        <strain evidence="3 4">DSM 29043</strain>
    </source>
</reference>
<dbReference type="InterPro" id="IPR010982">
    <property type="entry name" value="Lambda_DNA-bd_dom_sf"/>
</dbReference>
<accession>A0A7Y9XSQ9</accession>
<dbReference type="EMBL" id="JACBZF010000001">
    <property type="protein sequence ID" value="NYH93881.1"/>
    <property type="molecule type" value="Genomic_DNA"/>
</dbReference>
<comment type="similarity">
    <text evidence="1">Belongs to the short-chain fatty acyl-CoA assimilation regulator (ScfR) family.</text>
</comment>
<name>A0A7Y9XSQ9_9SPHN</name>
<comment type="caution">
    <text evidence="3">The sequence shown here is derived from an EMBL/GenBank/DDBJ whole genome shotgun (WGS) entry which is preliminary data.</text>
</comment>
<evidence type="ECO:0000313" key="4">
    <source>
        <dbReference type="Proteomes" id="UP000522081"/>
    </source>
</evidence>
<dbReference type="Proteomes" id="UP000522081">
    <property type="component" value="Unassembled WGS sequence"/>
</dbReference>
<evidence type="ECO:0000259" key="2">
    <source>
        <dbReference type="PROSITE" id="PS50943"/>
    </source>
</evidence>
<evidence type="ECO:0000313" key="3">
    <source>
        <dbReference type="EMBL" id="NYH93881.1"/>
    </source>
</evidence>
<dbReference type="SUPFAM" id="SSF47413">
    <property type="entry name" value="lambda repressor-like DNA-binding domains"/>
    <property type="match status" value="1"/>
</dbReference>
<dbReference type="GO" id="GO:0003677">
    <property type="term" value="F:DNA binding"/>
    <property type="evidence" value="ECO:0007669"/>
    <property type="project" value="InterPro"/>
</dbReference>
<dbReference type="PANTHER" id="PTHR43236:SF2">
    <property type="entry name" value="BLL0069 PROTEIN"/>
    <property type="match status" value="1"/>
</dbReference>
<organism evidence="3 4">
    <name type="scientific">Novosphingobium marinum</name>
    <dbReference type="NCBI Taxonomy" id="1514948"/>
    <lineage>
        <taxon>Bacteria</taxon>
        <taxon>Pseudomonadati</taxon>
        <taxon>Pseudomonadota</taxon>
        <taxon>Alphaproteobacteria</taxon>
        <taxon>Sphingomonadales</taxon>
        <taxon>Sphingomonadaceae</taxon>
        <taxon>Novosphingobium</taxon>
    </lineage>
</organism>
<feature type="domain" description="HTH cro/C1-type" evidence="2">
    <location>
        <begin position="36"/>
        <end position="62"/>
    </location>
</feature>
<dbReference type="RefSeq" id="WP_179405848.1">
    <property type="nucleotide sequence ID" value="NZ_BMGF01000001.1"/>
</dbReference>
<dbReference type="InterPro" id="IPR001387">
    <property type="entry name" value="Cro/C1-type_HTH"/>
</dbReference>
<gene>
    <name evidence="3" type="ORF">FHS75_000186</name>
</gene>
<dbReference type="InterPro" id="IPR010359">
    <property type="entry name" value="IrrE_HExxH"/>
</dbReference>
<dbReference type="InterPro" id="IPR052345">
    <property type="entry name" value="Rad_response_metalloprotease"/>
</dbReference>
<dbReference type="Pfam" id="PF06114">
    <property type="entry name" value="Peptidase_M78"/>
    <property type="match status" value="1"/>
</dbReference>
<dbReference type="PANTHER" id="PTHR43236">
    <property type="entry name" value="ANTITOXIN HIGA1"/>
    <property type="match status" value="1"/>
</dbReference>
<dbReference type="AlphaFoldDB" id="A0A7Y9XSQ9"/>
<sequence length="379" mass="43138">MSEQLPVNPALLAWARERAGQSVEEAAQKFRRWVDWEAGTASPTYPQLEQLSDAFKVPIAVFFFPEPPEVPSINETFRTLPEEALNELPSRLRMLLRKAKAMQLNLADLTDGRNPAERLITNDLTFPANVDIAEMAAVVRDYLGVTLDDQMSWRTTDDALKAWRTALLEAGVFVFKDAFRLENFSGFCLFDEEFPIIYVNNSVTKTRQIFTYFHELAHLIFHTSGIDTARDGYIARLVGDARQIEIACNSFAGQFLVPENAFNQAMTGRDASEATAEALAARFNVSREVIFRRLLDQGSVTERDYDAAVQRWNDQRNVSRTPGGNQYWNTLAYLGREYVALALSQYHRNRIDETQLAEFLNTKPRYVGTLEEYYSRGTA</sequence>
<dbReference type="Gene3D" id="1.10.10.2910">
    <property type="match status" value="1"/>
</dbReference>
<dbReference type="PROSITE" id="PS50943">
    <property type="entry name" value="HTH_CROC1"/>
    <property type="match status" value="1"/>
</dbReference>
<keyword evidence="4" id="KW-1185">Reference proteome</keyword>
<dbReference type="Gene3D" id="1.10.260.40">
    <property type="entry name" value="lambda repressor-like DNA-binding domains"/>
    <property type="match status" value="1"/>
</dbReference>